<dbReference type="Proteomes" id="UP000239663">
    <property type="component" value="Unassembled WGS sequence"/>
</dbReference>
<evidence type="ECO:0000256" key="3">
    <source>
        <dbReference type="ARBA" id="ARBA00013253"/>
    </source>
</evidence>
<dbReference type="PANTHER" id="PTHR43071:SF1">
    <property type="entry name" value="2-AMINO-4-HYDROXY-6-HYDROXYMETHYLDIHYDROPTERIDINE PYROPHOSPHOKINASE"/>
    <property type="match status" value="1"/>
</dbReference>
<dbReference type="OrthoDB" id="9808041at2"/>
<feature type="domain" description="7,8-dihydro-6-hydroxymethylpterin-pyrophosphokinase" evidence="9">
    <location>
        <begin position="88"/>
        <end position="99"/>
    </location>
</feature>
<protein>
    <recommendedName>
        <fullName evidence="3">2-amino-4-hydroxy-6-hydroxymethyldihydropteridine diphosphokinase</fullName>
        <ecNumber evidence="3">2.7.6.3</ecNumber>
    </recommendedName>
</protein>
<keyword evidence="8" id="KW-0289">Folate biosynthesis</keyword>
<reference evidence="10 11" key="1">
    <citation type="submission" date="2017-12" db="EMBL/GenBank/DDBJ databases">
        <title>Taxonomic description and draft genome of Pradoshia cofamensis Gen. nov., sp. nov., a thermotolerant bacillale isolated from anterior gut of earthworm Eisenia fetida.</title>
        <authorList>
            <person name="Saha T."/>
            <person name="Chakraborty R."/>
        </authorList>
    </citation>
    <scope>NUCLEOTIDE SEQUENCE [LARGE SCALE GENOMIC DNA]</scope>
    <source>
        <strain evidence="10 11">EAG3</strain>
    </source>
</reference>
<evidence type="ECO:0000256" key="7">
    <source>
        <dbReference type="ARBA" id="ARBA00022840"/>
    </source>
</evidence>
<dbReference type="GO" id="GO:0003848">
    <property type="term" value="F:2-amino-4-hydroxy-6-hydroxymethyldihydropteridine diphosphokinase activity"/>
    <property type="evidence" value="ECO:0007669"/>
    <property type="project" value="UniProtKB-EC"/>
</dbReference>
<dbReference type="GO" id="GO:0046654">
    <property type="term" value="P:tetrahydrofolate biosynthetic process"/>
    <property type="evidence" value="ECO:0007669"/>
    <property type="project" value="UniProtKB-UniPathway"/>
</dbReference>
<name>A0A2S7MW44_9BACI</name>
<dbReference type="GO" id="GO:0046656">
    <property type="term" value="P:folic acid biosynthetic process"/>
    <property type="evidence" value="ECO:0007669"/>
    <property type="project" value="UniProtKB-KW"/>
</dbReference>
<dbReference type="GO" id="GO:0005524">
    <property type="term" value="F:ATP binding"/>
    <property type="evidence" value="ECO:0007669"/>
    <property type="project" value="UniProtKB-KW"/>
</dbReference>
<gene>
    <name evidence="10" type="primary">folK</name>
    <name evidence="10" type="ORF">CYL18_17125</name>
</gene>
<accession>A0A2S7MW44</accession>
<keyword evidence="6 10" id="KW-0418">Kinase</keyword>
<dbReference type="EMBL" id="PKOZ01000017">
    <property type="protein sequence ID" value="PQD93975.1"/>
    <property type="molecule type" value="Genomic_DNA"/>
</dbReference>
<evidence type="ECO:0000256" key="8">
    <source>
        <dbReference type="ARBA" id="ARBA00022909"/>
    </source>
</evidence>
<keyword evidence="4" id="KW-0808">Transferase</keyword>
<dbReference type="PROSITE" id="PS00794">
    <property type="entry name" value="HPPK"/>
    <property type="match status" value="1"/>
</dbReference>
<dbReference type="CDD" id="cd00483">
    <property type="entry name" value="HPPK"/>
    <property type="match status" value="1"/>
</dbReference>
<dbReference type="InterPro" id="IPR035907">
    <property type="entry name" value="Hppk_sf"/>
</dbReference>
<evidence type="ECO:0000256" key="1">
    <source>
        <dbReference type="ARBA" id="ARBA00000198"/>
    </source>
</evidence>
<evidence type="ECO:0000313" key="11">
    <source>
        <dbReference type="Proteomes" id="UP000239663"/>
    </source>
</evidence>
<proteinExistence type="predicted"/>
<sequence length="174" mass="19777">MNVAYIGMGTNLGDREGYLKGALQELASNPSNQIVAVSSIYETDPWGYVEQGKFLNMVICLQTQLTAQELLACCMQVEKELGRKREVRWGPRTIDLDILLFNQENIVTENLIIPHPRIMERAFVAIPLVEIDKDITLPNMDKPVREVMDDIPDKEGVRIWKRKDGEGVFGPFEN</sequence>
<dbReference type="Pfam" id="PF01288">
    <property type="entry name" value="HPPK"/>
    <property type="match status" value="1"/>
</dbReference>
<keyword evidence="7" id="KW-0067">ATP-binding</keyword>
<comment type="catalytic activity">
    <reaction evidence="1">
        <text>6-hydroxymethyl-7,8-dihydropterin + ATP = (7,8-dihydropterin-6-yl)methyl diphosphate + AMP + H(+)</text>
        <dbReference type="Rhea" id="RHEA:11412"/>
        <dbReference type="ChEBI" id="CHEBI:15378"/>
        <dbReference type="ChEBI" id="CHEBI:30616"/>
        <dbReference type="ChEBI" id="CHEBI:44841"/>
        <dbReference type="ChEBI" id="CHEBI:72950"/>
        <dbReference type="ChEBI" id="CHEBI:456215"/>
        <dbReference type="EC" id="2.7.6.3"/>
    </reaction>
</comment>
<evidence type="ECO:0000256" key="4">
    <source>
        <dbReference type="ARBA" id="ARBA00022679"/>
    </source>
</evidence>
<dbReference type="Gene3D" id="3.30.70.560">
    <property type="entry name" value="7,8-Dihydro-6-hydroxymethylpterin-pyrophosphokinase HPPK"/>
    <property type="match status" value="1"/>
</dbReference>
<dbReference type="RefSeq" id="WP_104850713.1">
    <property type="nucleotide sequence ID" value="NZ_PKOZ01000017.1"/>
</dbReference>
<dbReference type="EC" id="2.7.6.3" evidence="3"/>
<keyword evidence="5" id="KW-0547">Nucleotide-binding</keyword>
<dbReference type="GO" id="GO:0016301">
    <property type="term" value="F:kinase activity"/>
    <property type="evidence" value="ECO:0007669"/>
    <property type="project" value="UniProtKB-KW"/>
</dbReference>
<dbReference type="InterPro" id="IPR000550">
    <property type="entry name" value="Hppk"/>
</dbReference>
<comment type="caution">
    <text evidence="10">The sequence shown here is derived from an EMBL/GenBank/DDBJ whole genome shotgun (WGS) entry which is preliminary data.</text>
</comment>
<evidence type="ECO:0000313" key="10">
    <source>
        <dbReference type="EMBL" id="PQD93975.1"/>
    </source>
</evidence>
<evidence type="ECO:0000256" key="5">
    <source>
        <dbReference type="ARBA" id="ARBA00022741"/>
    </source>
</evidence>
<evidence type="ECO:0000256" key="2">
    <source>
        <dbReference type="ARBA" id="ARBA00005051"/>
    </source>
</evidence>
<organism evidence="10 11">
    <name type="scientific">Pradoshia eiseniae</name>
    <dbReference type="NCBI Taxonomy" id="2064768"/>
    <lineage>
        <taxon>Bacteria</taxon>
        <taxon>Bacillati</taxon>
        <taxon>Bacillota</taxon>
        <taxon>Bacilli</taxon>
        <taxon>Bacillales</taxon>
        <taxon>Bacillaceae</taxon>
        <taxon>Pradoshia</taxon>
    </lineage>
</organism>
<dbReference type="NCBIfam" id="TIGR01498">
    <property type="entry name" value="folK"/>
    <property type="match status" value="1"/>
</dbReference>
<evidence type="ECO:0000259" key="9">
    <source>
        <dbReference type="PROSITE" id="PS00794"/>
    </source>
</evidence>
<dbReference type="UniPathway" id="UPA00077">
    <property type="reaction ID" value="UER00155"/>
</dbReference>
<dbReference type="PANTHER" id="PTHR43071">
    <property type="entry name" value="2-AMINO-4-HYDROXY-6-HYDROXYMETHYLDIHYDROPTERIDINE PYROPHOSPHOKINASE"/>
    <property type="match status" value="1"/>
</dbReference>
<dbReference type="SUPFAM" id="SSF55083">
    <property type="entry name" value="6-hydroxymethyl-7,8-dihydropterin pyrophosphokinase, HPPK"/>
    <property type="match status" value="1"/>
</dbReference>
<evidence type="ECO:0000256" key="6">
    <source>
        <dbReference type="ARBA" id="ARBA00022777"/>
    </source>
</evidence>
<dbReference type="AlphaFoldDB" id="A0A2S7MW44"/>
<keyword evidence="11" id="KW-1185">Reference proteome</keyword>
<comment type="pathway">
    <text evidence="2">Cofactor biosynthesis; tetrahydrofolate biosynthesis; 2-amino-4-hydroxy-6-hydroxymethyl-7,8-dihydropteridine diphosphate from 7,8-dihydroneopterin triphosphate: step 4/4.</text>
</comment>